<evidence type="ECO:0000256" key="1">
    <source>
        <dbReference type="ARBA" id="ARBA00009295"/>
    </source>
</evidence>
<evidence type="ECO:0000313" key="5">
    <source>
        <dbReference type="Proteomes" id="UP000886520"/>
    </source>
</evidence>
<dbReference type="PANTHER" id="PTHR32100">
    <property type="entry name" value="OMEGA-6 FATTY ACID DESATURASE, CHLOROPLASTIC"/>
    <property type="match status" value="1"/>
</dbReference>
<gene>
    <name evidence="4" type="ORF">GOP47_0006420</name>
</gene>
<protein>
    <recommendedName>
        <fullName evidence="3">Fatty acid desaturase domain-containing protein</fullName>
    </recommendedName>
</protein>
<comment type="caution">
    <text evidence="4">The sequence shown here is derived from an EMBL/GenBank/DDBJ whole genome shotgun (WGS) entry which is preliminary data.</text>
</comment>
<sequence>MKQHEKCSEKYEVKPYSCKQGSQQHMFSHGKMEAMHKSPNVKEIEKMDTSYAVSEAEETLVEETSMCNETNIVVVDSRVALCCCKSRLSLAGLSPRSSRSLLSRLSPILCPVAVFLCAPFSGMAAMAKSCLDKTTALQASPFRQDGVASSAKCGQHAILSMPLHQSKTRKLRPASFDKLPTLSLRKGKAVLPHGTWRTISAIAAPIAPPLSDPSYRAKLAEEYGFSQIGEPVPPNVTLKNVMDSLPPEVFEINNMKAWRTVAITVTAYAAGLFMIAKAPWYLLPLAWAWTGTAATGFFVIGHDCAHKSFSTNKLLEDIVGTLAFLPLIYPYEPWRFKHDRHHAKTNMLVEDTAWHPVVREEYDEFPSYLQAALRLAMGPLRCWASIGHWFGWHFQLSNFRPSEQNRVKISLACVFAFMAIGWPLIIYKTGIMGWVKFWLMPWLGYHFWMSTFTMVHHTAPHIPFNDAKNWNSAQAQLGGTVHCDYPRWVEVLCHDISVHIPHHISQKIPSYNLRLANESLRQHWGKYFNEAQWNWRLMKTIMTVCHIYDEEKNYVAFDEGKEESKIIGSLRRVMPNIP</sequence>
<feature type="domain" description="Fatty acid desaturase" evidence="3">
    <location>
        <begin position="279"/>
        <end position="527"/>
    </location>
</feature>
<evidence type="ECO:0000256" key="2">
    <source>
        <dbReference type="SAM" id="Phobius"/>
    </source>
</evidence>
<feature type="transmembrane region" description="Helical" evidence="2">
    <location>
        <begin position="409"/>
        <end position="427"/>
    </location>
</feature>
<feature type="transmembrane region" description="Helical" evidence="2">
    <location>
        <begin position="281"/>
        <end position="302"/>
    </location>
</feature>
<accession>A0A9D4V2U8</accession>
<dbReference type="InterPro" id="IPR005804">
    <property type="entry name" value="FA_desaturase_dom"/>
</dbReference>
<dbReference type="CDD" id="cd03507">
    <property type="entry name" value="Delta12-FADS-like"/>
    <property type="match status" value="1"/>
</dbReference>
<dbReference type="EMBL" id="JABFUD020000006">
    <property type="protein sequence ID" value="KAI5078749.1"/>
    <property type="molecule type" value="Genomic_DNA"/>
</dbReference>
<reference evidence="4" key="1">
    <citation type="submission" date="2021-01" db="EMBL/GenBank/DDBJ databases">
        <title>Adiantum capillus-veneris genome.</title>
        <authorList>
            <person name="Fang Y."/>
            <person name="Liao Q."/>
        </authorList>
    </citation>
    <scope>NUCLEOTIDE SEQUENCE</scope>
    <source>
        <strain evidence="4">H3</strain>
        <tissue evidence="4">Leaf</tissue>
    </source>
</reference>
<keyword evidence="5" id="KW-1185">Reference proteome</keyword>
<keyword evidence="2" id="KW-0472">Membrane</keyword>
<keyword evidence="2" id="KW-1133">Transmembrane helix</keyword>
<dbReference type="Proteomes" id="UP000886520">
    <property type="component" value="Chromosome 6"/>
</dbReference>
<dbReference type="InterPro" id="IPR012171">
    <property type="entry name" value="Fatty_acid_desaturase"/>
</dbReference>
<dbReference type="OrthoDB" id="10260134at2759"/>
<dbReference type="AlphaFoldDB" id="A0A9D4V2U8"/>
<dbReference type="Pfam" id="PF00487">
    <property type="entry name" value="FA_desaturase"/>
    <property type="match status" value="1"/>
</dbReference>
<evidence type="ECO:0000259" key="3">
    <source>
        <dbReference type="Pfam" id="PF00487"/>
    </source>
</evidence>
<keyword evidence="2" id="KW-0812">Transmembrane</keyword>
<dbReference type="GO" id="GO:0006629">
    <property type="term" value="P:lipid metabolic process"/>
    <property type="evidence" value="ECO:0007669"/>
    <property type="project" value="InterPro"/>
</dbReference>
<name>A0A9D4V2U8_ADICA</name>
<organism evidence="4 5">
    <name type="scientific">Adiantum capillus-veneris</name>
    <name type="common">Maidenhair fern</name>
    <dbReference type="NCBI Taxonomy" id="13818"/>
    <lineage>
        <taxon>Eukaryota</taxon>
        <taxon>Viridiplantae</taxon>
        <taxon>Streptophyta</taxon>
        <taxon>Embryophyta</taxon>
        <taxon>Tracheophyta</taxon>
        <taxon>Polypodiopsida</taxon>
        <taxon>Polypodiidae</taxon>
        <taxon>Polypodiales</taxon>
        <taxon>Pteridineae</taxon>
        <taxon>Pteridaceae</taxon>
        <taxon>Vittarioideae</taxon>
        <taxon>Adiantum</taxon>
    </lineage>
</organism>
<proteinExistence type="inferred from homology"/>
<dbReference type="GO" id="GO:0016491">
    <property type="term" value="F:oxidoreductase activity"/>
    <property type="evidence" value="ECO:0007669"/>
    <property type="project" value="InterPro"/>
</dbReference>
<feature type="transmembrane region" description="Helical" evidence="2">
    <location>
        <begin position="257"/>
        <end position="275"/>
    </location>
</feature>
<evidence type="ECO:0000313" key="4">
    <source>
        <dbReference type="EMBL" id="KAI5078749.1"/>
    </source>
</evidence>
<comment type="similarity">
    <text evidence="1">Belongs to the fatty acid desaturase type 1 family.</text>
</comment>